<keyword evidence="2" id="KW-1185">Reference proteome</keyword>
<sequence length="102" mass="12453">MPRKISPVNLVFIKIIGYYYIHKQLDTDYTNYECLWSKSFGNRYEWPTVLLLVSWNWEKKGRIIWASFIFENIFRYIHHTRSHLSAINQEETAREWSPLQLI</sequence>
<dbReference type="Proteomes" id="UP000811609">
    <property type="component" value="Chromosome 7"/>
</dbReference>
<protein>
    <submittedName>
        <fullName evidence="1">Uncharacterized protein</fullName>
    </submittedName>
</protein>
<accession>A0A8T1PZE1</accession>
<reference evidence="1" key="1">
    <citation type="submission" date="2020-12" db="EMBL/GenBank/DDBJ databases">
        <title>WGS assembly of Carya illinoinensis cv. Pawnee.</title>
        <authorList>
            <person name="Platts A."/>
            <person name="Shu S."/>
            <person name="Wright S."/>
            <person name="Barry K."/>
            <person name="Edger P."/>
            <person name="Pires J.C."/>
            <person name="Schmutz J."/>
        </authorList>
    </citation>
    <scope>NUCLEOTIDE SEQUENCE</scope>
    <source>
        <tissue evidence="1">Leaf</tissue>
    </source>
</reference>
<name>A0A8T1PZE1_CARIL</name>
<organism evidence="1 2">
    <name type="scientific">Carya illinoinensis</name>
    <name type="common">Pecan</name>
    <dbReference type="NCBI Taxonomy" id="32201"/>
    <lineage>
        <taxon>Eukaryota</taxon>
        <taxon>Viridiplantae</taxon>
        <taxon>Streptophyta</taxon>
        <taxon>Embryophyta</taxon>
        <taxon>Tracheophyta</taxon>
        <taxon>Spermatophyta</taxon>
        <taxon>Magnoliopsida</taxon>
        <taxon>eudicotyledons</taxon>
        <taxon>Gunneridae</taxon>
        <taxon>Pentapetalae</taxon>
        <taxon>rosids</taxon>
        <taxon>fabids</taxon>
        <taxon>Fagales</taxon>
        <taxon>Juglandaceae</taxon>
        <taxon>Carya</taxon>
    </lineage>
</organism>
<proteinExistence type="predicted"/>
<dbReference type="AlphaFoldDB" id="A0A8T1PZE1"/>
<comment type="caution">
    <text evidence="1">The sequence shown here is derived from an EMBL/GenBank/DDBJ whole genome shotgun (WGS) entry which is preliminary data.</text>
</comment>
<evidence type="ECO:0000313" key="1">
    <source>
        <dbReference type="EMBL" id="KAG6648505.1"/>
    </source>
</evidence>
<dbReference type="EMBL" id="CM031815">
    <property type="protein sequence ID" value="KAG6648505.1"/>
    <property type="molecule type" value="Genomic_DNA"/>
</dbReference>
<evidence type="ECO:0000313" key="2">
    <source>
        <dbReference type="Proteomes" id="UP000811609"/>
    </source>
</evidence>
<gene>
    <name evidence="1" type="ORF">CIPAW_07G152000</name>
</gene>